<dbReference type="PROSITE" id="PS50181">
    <property type="entry name" value="FBOX"/>
    <property type="match status" value="1"/>
</dbReference>
<dbReference type="InterPro" id="IPR001810">
    <property type="entry name" value="F-box_dom"/>
</dbReference>
<dbReference type="SUPFAM" id="SSF81383">
    <property type="entry name" value="F-box domain"/>
    <property type="match status" value="1"/>
</dbReference>
<keyword evidence="3" id="KW-1185">Reference proteome</keyword>
<dbReference type="Proteomes" id="UP000827721">
    <property type="component" value="Unassembled WGS sequence"/>
</dbReference>
<feature type="domain" description="F-box" evidence="1">
    <location>
        <begin position="32"/>
        <end position="68"/>
    </location>
</feature>
<sequence length="444" mass="50944">MGQHYSLQLGICYGKKLSTTSKMDEETLDLSKDRISNLPDEILVSILSLLTMKEAARTSVLSHRWRYLWAFTGRLEFQRPSKELRDFERCRLVKCVNQVLQSHKGQTIDKFEINFDVGEGYEHCIDRWLTFALAKKVKRLELNLFYFAPYSALGNYTLKPKILCDSRLDSLTTVLFNHVNVTGEVIQTLLSRCPFLEMLRVSNAMSLVDLKVSGPSLKLKRLEIVNCHELDYIEISALSLVSFKYKGQVTIISIKDAPCLAEVIFEGSYACLLNNGSWYSCCLPQLEKLMLDMTCEKFSRLPKFPSLRNLKQLELFLDVSRARDLLCLMSLLNASPLLHLFELRLLNLNRREQGQPKEWEVQPMHEHLKVFQLSGFVGCRIDTELVLYVLSHAGSLQKIVIDPLSPYAKKSSRECWECDEALLARINARKLEPSLRPGVELVVL</sequence>
<dbReference type="PANTHER" id="PTHR34145">
    <property type="entry name" value="OS02G0105600 PROTEIN"/>
    <property type="match status" value="1"/>
</dbReference>
<dbReference type="Gene3D" id="3.80.10.10">
    <property type="entry name" value="Ribonuclease Inhibitor"/>
    <property type="match status" value="1"/>
</dbReference>
<dbReference type="SUPFAM" id="SSF52047">
    <property type="entry name" value="RNI-like"/>
    <property type="match status" value="1"/>
</dbReference>
<dbReference type="Pfam" id="PF23622">
    <property type="entry name" value="LRR_At1g61320_AtMIF1"/>
    <property type="match status" value="1"/>
</dbReference>
<dbReference type="InterPro" id="IPR053772">
    <property type="entry name" value="At1g61320/At1g61330-like"/>
</dbReference>
<evidence type="ECO:0000313" key="3">
    <source>
        <dbReference type="Proteomes" id="UP000827721"/>
    </source>
</evidence>
<dbReference type="InterPro" id="IPR032675">
    <property type="entry name" value="LRR_dom_sf"/>
</dbReference>
<dbReference type="EMBL" id="JAFEMO010000013">
    <property type="protein sequence ID" value="KAH7549766.1"/>
    <property type="molecule type" value="Genomic_DNA"/>
</dbReference>
<proteinExistence type="predicted"/>
<dbReference type="Pfam" id="PF00646">
    <property type="entry name" value="F-box"/>
    <property type="match status" value="1"/>
</dbReference>
<name>A0ABQ8H789_9ROSI</name>
<reference evidence="2 3" key="1">
    <citation type="submission" date="2021-02" db="EMBL/GenBank/DDBJ databases">
        <title>Plant Genome Project.</title>
        <authorList>
            <person name="Zhang R.-G."/>
        </authorList>
    </citation>
    <scope>NUCLEOTIDE SEQUENCE [LARGE SCALE GENOMIC DNA]</scope>
    <source>
        <tissue evidence="2">Leaves</tissue>
    </source>
</reference>
<evidence type="ECO:0000259" key="1">
    <source>
        <dbReference type="PROSITE" id="PS50181"/>
    </source>
</evidence>
<organism evidence="2 3">
    <name type="scientific">Xanthoceras sorbifolium</name>
    <dbReference type="NCBI Taxonomy" id="99658"/>
    <lineage>
        <taxon>Eukaryota</taxon>
        <taxon>Viridiplantae</taxon>
        <taxon>Streptophyta</taxon>
        <taxon>Embryophyta</taxon>
        <taxon>Tracheophyta</taxon>
        <taxon>Spermatophyta</taxon>
        <taxon>Magnoliopsida</taxon>
        <taxon>eudicotyledons</taxon>
        <taxon>Gunneridae</taxon>
        <taxon>Pentapetalae</taxon>
        <taxon>rosids</taxon>
        <taxon>malvids</taxon>
        <taxon>Sapindales</taxon>
        <taxon>Sapindaceae</taxon>
        <taxon>Xanthoceroideae</taxon>
        <taxon>Xanthoceras</taxon>
    </lineage>
</organism>
<dbReference type="SMART" id="SM00256">
    <property type="entry name" value="FBOX"/>
    <property type="match status" value="1"/>
</dbReference>
<gene>
    <name evidence="2" type="ORF">JRO89_XS13G0078600</name>
</gene>
<protein>
    <recommendedName>
        <fullName evidence="1">F-box domain-containing protein</fullName>
    </recommendedName>
</protein>
<evidence type="ECO:0000313" key="2">
    <source>
        <dbReference type="EMBL" id="KAH7549766.1"/>
    </source>
</evidence>
<dbReference type="CDD" id="cd22160">
    <property type="entry name" value="F-box_AtFBL13-like"/>
    <property type="match status" value="1"/>
</dbReference>
<accession>A0ABQ8H789</accession>
<dbReference type="InterPro" id="IPR055357">
    <property type="entry name" value="LRR_At1g61320_AtMIF1"/>
</dbReference>
<dbReference type="InterPro" id="IPR036047">
    <property type="entry name" value="F-box-like_dom_sf"/>
</dbReference>
<dbReference type="PANTHER" id="PTHR34145:SF68">
    <property type="entry name" value="FBD DOMAIN-CONTAINING PROTEIN"/>
    <property type="match status" value="1"/>
</dbReference>
<comment type="caution">
    <text evidence="2">The sequence shown here is derived from an EMBL/GenBank/DDBJ whole genome shotgun (WGS) entry which is preliminary data.</text>
</comment>
<dbReference type="InterPro" id="IPR053781">
    <property type="entry name" value="F-box_AtFBL13-like"/>
</dbReference>